<protein>
    <submittedName>
        <fullName evidence="8">GlsB/YeaQ/YmgE family stress response membrane protein</fullName>
    </submittedName>
</protein>
<evidence type="ECO:0000256" key="1">
    <source>
        <dbReference type="ARBA" id="ARBA00004651"/>
    </source>
</evidence>
<evidence type="ECO:0000256" key="2">
    <source>
        <dbReference type="ARBA" id="ARBA00011006"/>
    </source>
</evidence>
<gene>
    <name evidence="8" type="ORF">F8377_09795</name>
</gene>
<evidence type="ECO:0000256" key="6">
    <source>
        <dbReference type="ARBA" id="ARBA00023136"/>
    </source>
</evidence>
<evidence type="ECO:0000313" key="9">
    <source>
        <dbReference type="Proteomes" id="UP000436181"/>
    </source>
</evidence>
<dbReference type="PANTHER" id="PTHR33884:SF3">
    <property type="entry name" value="UPF0410 PROTEIN YMGE"/>
    <property type="match status" value="1"/>
</dbReference>
<dbReference type="EMBL" id="WBZJ01000004">
    <property type="protein sequence ID" value="KAB3519264.1"/>
    <property type="molecule type" value="Genomic_DNA"/>
</dbReference>
<comment type="subcellular location">
    <subcellularLocation>
        <location evidence="1">Cell membrane</location>
        <topology evidence="1">Multi-pass membrane protein</topology>
    </subcellularLocation>
</comment>
<keyword evidence="4 7" id="KW-0812">Transmembrane</keyword>
<evidence type="ECO:0000256" key="5">
    <source>
        <dbReference type="ARBA" id="ARBA00022989"/>
    </source>
</evidence>
<dbReference type="RefSeq" id="WP_151842731.1">
    <property type="nucleotide sequence ID" value="NZ_CP061033.1"/>
</dbReference>
<feature type="transmembrane region" description="Helical" evidence="7">
    <location>
        <begin position="42"/>
        <end position="65"/>
    </location>
</feature>
<keyword evidence="5 7" id="KW-1133">Transmembrane helix</keyword>
<sequence>MENIILAASATPALGFFGWIIIGGLAGWIGSKIMGTDEQMGIFANIGVGIVGGFLGGWVFSLFGIESGGKWFSFLTCLIGACLFLYILKLVTGKK</sequence>
<dbReference type="Pfam" id="PF04226">
    <property type="entry name" value="Transgly_assoc"/>
    <property type="match status" value="1"/>
</dbReference>
<accession>A0ABQ6VC70</accession>
<proteinExistence type="inferred from homology"/>
<comment type="similarity">
    <text evidence="2">Belongs to the UPF0410 family.</text>
</comment>
<feature type="transmembrane region" description="Helical" evidence="7">
    <location>
        <begin position="71"/>
        <end position="91"/>
    </location>
</feature>
<dbReference type="Proteomes" id="UP000436181">
    <property type="component" value="Unassembled WGS sequence"/>
</dbReference>
<evidence type="ECO:0000313" key="8">
    <source>
        <dbReference type="EMBL" id="KAB3519264.1"/>
    </source>
</evidence>
<keyword evidence="3" id="KW-1003">Cell membrane</keyword>
<evidence type="ECO:0000256" key="3">
    <source>
        <dbReference type="ARBA" id="ARBA00022475"/>
    </source>
</evidence>
<dbReference type="InterPro" id="IPR007341">
    <property type="entry name" value="Transgly_assoc"/>
</dbReference>
<name>A0ABQ6VC70_9CORY</name>
<feature type="transmembrane region" description="Helical" evidence="7">
    <location>
        <begin position="6"/>
        <end position="30"/>
    </location>
</feature>
<comment type="caution">
    <text evidence="8">The sequence shown here is derived from an EMBL/GenBank/DDBJ whole genome shotgun (WGS) entry which is preliminary data.</text>
</comment>
<dbReference type="PANTHER" id="PTHR33884">
    <property type="entry name" value="UPF0410 PROTEIN YMGE"/>
    <property type="match status" value="1"/>
</dbReference>
<organism evidence="8 9">
    <name type="scientific">Corynebacterium zhongnanshanii</name>
    <dbReference type="NCBI Taxonomy" id="2768834"/>
    <lineage>
        <taxon>Bacteria</taxon>
        <taxon>Bacillati</taxon>
        <taxon>Actinomycetota</taxon>
        <taxon>Actinomycetes</taxon>
        <taxon>Mycobacteriales</taxon>
        <taxon>Corynebacteriaceae</taxon>
        <taxon>Corynebacterium</taxon>
    </lineage>
</organism>
<keyword evidence="6 7" id="KW-0472">Membrane</keyword>
<evidence type="ECO:0000256" key="7">
    <source>
        <dbReference type="SAM" id="Phobius"/>
    </source>
</evidence>
<keyword evidence="9" id="KW-1185">Reference proteome</keyword>
<evidence type="ECO:0000256" key="4">
    <source>
        <dbReference type="ARBA" id="ARBA00022692"/>
    </source>
</evidence>
<reference evidence="8 9" key="1">
    <citation type="submission" date="2019-10" db="EMBL/GenBank/DDBJ databases">
        <title>Corynebacterium sp novel species isolated from the respiratory tract of Marmot.</title>
        <authorList>
            <person name="Zhang G."/>
        </authorList>
    </citation>
    <scope>NUCLEOTIDE SEQUENCE [LARGE SCALE GENOMIC DNA]</scope>
    <source>
        <strain evidence="8 9">336</strain>
    </source>
</reference>